<sequence length="541" mass="62554">MAATDRVVSASEPDVSEYIYFAEGVSDLAEVIDAYLTEGCYRYRKQRVSDALHERFESNKFSCGELEKDLFRTEPACYLRNVFFLIRDTYGRHMDRTGFRCLINIMTFEGNKKSVREAGLEYLHAYIGRTNNYAQDIVEATPFIQDSNVLQRAIDNSFSTHNIKNPSQSLRYLVAFYFPTRGVRIYTEVTAEKKLLEALKLIVKEANKETALYVVREIVMCLDGLQVDKHDSPWTSDAPPARTLTMFLRETISMLARFPNCGMSDCQDTCAHIIMCNTLKTMDKVFLVQNAFRGLASRESPVERVIDRCQRANIKHKIVTFMECNDKILKKENQTVLVKTAHSLFQMCDEDINQCEETALKFAEHFETYLQTQHQPILRTHLLIVDELLYNMRDAEPAPLRIAAIHLTKALFGDQRGSVQLLMEYSRSRNVQRSEIMLILAEGCCCDKQVYEVITNYLCDIKYQPLRIEMAKRLTLTIQHLYEVEALAYVLGWNHSHIRDALSRLLNLDNAKINESLLETLRNKLGEHHELYIQARSLERV</sequence>
<dbReference type="EMBL" id="LGRX02011037">
    <property type="protein sequence ID" value="KAK3269350.1"/>
    <property type="molecule type" value="Genomic_DNA"/>
</dbReference>
<name>A0AAE0G0P9_9CHLO</name>
<gene>
    <name evidence="1" type="ORF">CYMTET_22213</name>
</gene>
<protein>
    <submittedName>
        <fullName evidence="1">Uncharacterized protein</fullName>
    </submittedName>
</protein>
<organism evidence="1 2">
    <name type="scientific">Cymbomonas tetramitiformis</name>
    <dbReference type="NCBI Taxonomy" id="36881"/>
    <lineage>
        <taxon>Eukaryota</taxon>
        <taxon>Viridiplantae</taxon>
        <taxon>Chlorophyta</taxon>
        <taxon>Pyramimonadophyceae</taxon>
        <taxon>Pyramimonadales</taxon>
        <taxon>Pyramimonadaceae</taxon>
        <taxon>Cymbomonas</taxon>
    </lineage>
</organism>
<comment type="caution">
    <text evidence="1">The sequence shown here is derived from an EMBL/GenBank/DDBJ whole genome shotgun (WGS) entry which is preliminary data.</text>
</comment>
<reference evidence="1 2" key="1">
    <citation type="journal article" date="2015" name="Genome Biol. Evol.">
        <title>Comparative Genomics of a Bacterivorous Green Alga Reveals Evolutionary Causalities and Consequences of Phago-Mixotrophic Mode of Nutrition.</title>
        <authorList>
            <person name="Burns J.A."/>
            <person name="Paasch A."/>
            <person name="Narechania A."/>
            <person name="Kim E."/>
        </authorList>
    </citation>
    <scope>NUCLEOTIDE SEQUENCE [LARGE SCALE GENOMIC DNA]</scope>
    <source>
        <strain evidence="1 2">PLY_AMNH</strain>
    </source>
</reference>
<evidence type="ECO:0000313" key="2">
    <source>
        <dbReference type="Proteomes" id="UP001190700"/>
    </source>
</evidence>
<proteinExistence type="predicted"/>
<keyword evidence="2" id="KW-1185">Reference proteome</keyword>
<dbReference type="AlphaFoldDB" id="A0AAE0G0P9"/>
<accession>A0AAE0G0P9</accession>
<evidence type="ECO:0000313" key="1">
    <source>
        <dbReference type="EMBL" id="KAK3269350.1"/>
    </source>
</evidence>
<dbReference type="Proteomes" id="UP001190700">
    <property type="component" value="Unassembled WGS sequence"/>
</dbReference>